<evidence type="ECO:0000313" key="8">
    <source>
        <dbReference type="Proteomes" id="UP000001997"/>
    </source>
</evidence>
<evidence type="ECO:0000313" key="7">
    <source>
        <dbReference type="EMBL" id="EDK37532.1"/>
    </source>
</evidence>
<dbReference type="GO" id="GO:0006096">
    <property type="term" value="P:glycolytic process"/>
    <property type="evidence" value="ECO:0007669"/>
    <property type="project" value="UniProtKB-KW"/>
</dbReference>
<dbReference type="STRING" id="294746.A5DEC9"/>
<dbReference type="GO" id="GO:0000287">
    <property type="term" value="F:magnesium ion binding"/>
    <property type="evidence" value="ECO:0007669"/>
    <property type="project" value="InterPro"/>
</dbReference>
<dbReference type="OMA" id="AGTHITQ"/>
<dbReference type="PRINTS" id="PR00148">
    <property type="entry name" value="ENOLASE"/>
</dbReference>
<comment type="cofactor">
    <cofactor evidence="1">
        <name>Mg(2+)</name>
        <dbReference type="ChEBI" id="CHEBI:18420"/>
    </cofactor>
</comment>
<dbReference type="AlphaFoldDB" id="A5DEC9"/>
<dbReference type="InterPro" id="IPR000941">
    <property type="entry name" value="Enolase"/>
</dbReference>
<reference evidence="7 8" key="1">
    <citation type="journal article" date="2009" name="Nature">
        <title>Evolution of pathogenicity and sexual reproduction in eight Candida genomes.</title>
        <authorList>
            <person name="Butler G."/>
            <person name="Rasmussen M.D."/>
            <person name="Lin M.F."/>
            <person name="Santos M.A."/>
            <person name="Sakthikumar S."/>
            <person name="Munro C.A."/>
            <person name="Rheinbay E."/>
            <person name="Grabherr M."/>
            <person name="Forche A."/>
            <person name="Reedy J.L."/>
            <person name="Agrafioti I."/>
            <person name="Arnaud M.B."/>
            <person name="Bates S."/>
            <person name="Brown A.J."/>
            <person name="Brunke S."/>
            <person name="Costanzo M.C."/>
            <person name="Fitzpatrick D.A."/>
            <person name="de Groot P.W."/>
            <person name="Harris D."/>
            <person name="Hoyer L.L."/>
            <person name="Hube B."/>
            <person name="Klis F.M."/>
            <person name="Kodira C."/>
            <person name="Lennard N."/>
            <person name="Logue M.E."/>
            <person name="Martin R."/>
            <person name="Neiman A.M."/>
            <person name="Nikolaou E."/>
            <person name="Quail M.A."/>
            <person name="Quinn J."/>
            <person name="Santos M.C."/>
            <person name="Schmitzberger F.F."/>
            <person name="Sherlock G."/>
            <person name="Shah P."/>
            <person name="Silverstein K.A."/>
            <person name="Skrzypek M.S."/>
            <person name="Soll D."/>
            <person name="Staggs R."/>
            <person name="Stansfield I."/>
            <person name="Stumpf M.P."/>
            <person name="Sudbery P.E."/>
            <person name="Srikantha T."/>
            <person name="Zeng Q."/>
            <person name="Berman J."/>
            <person name="Berriman M."/>
            <person name="Heitman J."/>
            <person name="Gow N.A."/>
            <person name="Lorenz M.C."/>
            <person name="Birren B.W."/>
            <person name="Kellis M."/>
            <person name="Cuomo C.A."/>
        </authorList>
    </citation>
    <scope>NUCLEOTIDE SEQUENCE [LARGE SCALE GENOMIC DNA]</scope>
    <source>
        <strain evidence="8">ATCC 6260 / CBS 566 / DSM 6381 / JCM 1539 / NBRC 10279 / NRRL Y-324</strain>
    </source>
</reference>
<proteinExistence type="predicted"/>
<keyword evidence="4" id="KW-0324">Glycolysis</keyword>
<dbReference type="InterPro" id="IPR029017">
    <property type="entry name" value="Enolase-like_N"/>
</dbReference>
<name>A5DEC9_PICGU</name>
<dbReference type="PANTHER" id="PTHR11902">
    <property type="entry name" value="ENOLASE"/>
    <property type="match status" value="1"/>
</dbReference>
<dbReference type="SUPFAM" id="SSF51604">
    <property type="entry name" value="Enolase C-terminal domain-like"/>
    <property type="match status" value="1"/>
</dbReference>
<dbReference type="GO" id="GO:0000015">
    <property type="term" value="C:phosphopyruvate hydratase complex"/>
    <property type="evidence" value="ECO:0007669"/>
    <property type="project" value="InterPro"/>
</dbReference>
<dbReference type="SMART" id="SM01193">
    <property type="entry name" value="Enolase_N"/>
    <property type="match status" value="1"/>
</dbReference>
<dbReference type="InterPro" id="IPR020811">
    <property type="entry name" value="Enolase_N"/>
</dbReference>
<evidence type="ECO:0000256" key="3">
    <source>
        <dbReference type="ARBA" id="ARBA00022842"/>
    </source>
</evidence>
<accession>A5DEC9</accession>
<dbReference type="FunFam" id="3.30.390.10:FF:000001">
    <property type="entry name" value="Enolase"/>
    <property type="match status" value="1"/>
</dbReference>
<protein>
    <recommendedName>
        <fullName evidence="2">phosphopyruvate hydratase</fullName>
        <ecNumber evidence="2">4.2.1.11</ecNumber>
    </recommendedName>
</protein>
<organism evidence="7 8">
    <name type="scientific">Meyerozyma guilliermondii (strain ATCC 6260 / CBS 566 / DSM 6381 / JCM 1539 / NBRC 10279 / NRRL Y-324)</name>
    <name type="common">Yeast</name>
    <name type="synonym">Candida guilliermondii</name>
    <dbReference type="NCBI Taxonomy" id="294746"/>
    <lineage>
        <taxon>Eukaryota</taxon>
        <taxon>Fungi</taxon>
        <taxon>Dikarya</taxon>
        <taxon>Ascomycota</taxon>
        <taxon>Saccharomycotina</taxon>
        <taxon>Pichiomycetes</taxon>
        <taxon>Debaryomycetaceae</taxon>
        <taxon>Meyerozyma</taxon>
    </lineage>
</organism>
<evidence type="ECO:0000256" key="4">
    <source>
        <dbReference type="ARBA" id="ARBA00023152"/>
    </source>
</evidence>
<dbReference type="KEGG" id="pgu:PGUG_01630"/>
<keyword evidence="3" id="KW-0460">Magnesium</keyword>
<keyword evidence="5" id="KW-0456">Lyase</keyword>
<dbReference type="Pfam" id="PF03952">
    <property type="entry name" value="Enolase_N"/>
    <property type="match status" value="1"/>
</dbReference>
<dbReference type="OrthoDB" id="1739814at2759"/>
<gene>
    <name evidence="7" type="ORF">PGUG_01630</name>
</gene>
<evidence type="ECO:0000259" key="6">
    <source>
        <dbReference type="SMART" id="SM01193"/>
    </source>
</evidence>
<dbReference type="EC" id="4.2.1.11" evidence="2"/>
<dbReference type="GeneID" id="5127779"/>
<sequence>MTIKKIHDQYAYDSRGNPTVEVKLITNKGLFRSIVPSGASTGSHEAIELRDGDKSKWLGKGVTKAVHNVNTVIAPAIIKEDMDIKNQQPVDDFLNSLYGTDNKSNLGTNTILGVSLSIARAAASEKGIPFYRHLAELSGTNKDKFVMPVPFLNVLNDGSHAGGALAFLFSRIHDCSNWRTVFFRGS</sequence>
<dbReference type="Proteomes" id="UP000001997">
    <property type="component" value="Unassembled WGS sequence"/>
</dbReference>
<evidence type="ECO:0000256" key="5">
    <source>
        <dbReference type="ARBA" id="ARBA00023239"/>
    </source>
</evidence>
<dbReference type="Gene3D" id="3.20.20.120">
    <property type="entry name" value="Enolase-like C-terminal domain"/>
    <property type="match status" value="1"/>
</dbReference>
<dbReference type="RefSeq" id="XP_001485959.1">
    <property type="nucleotide sequence ID" value="XM_001485909.1"/>
</dbReference>
<dbReference type="PANTHER" id="PTHR11902:SF1">
    <property type="entry name" value="ENOLASE"/>
    <property type="match status" value="1"/>
</dbReference>
<dbReference type="VEuPathDB" id="FungiDB:PGUG_01630"/>
<dbReference type="InterPro" id="IPR036849">
    <property type="entry name" value="Enolase-like_C_sf"/>
</dbReference>
<dbReference type="InParanoid" id="A5DEC9"/>
<dbReference type="SUPFAM" id="SSF54826">
    <property type="entry name" value="Enolase N-terminal domain-like"/>
    <property type="match status" value="1"/>
</dbReference>
<evidence type="ECO:0000256" key="2">
    <source>
        <dbReference type="ARBA" id="ARBA00012058"/>
    </source>
</evidence>
<dbReference type="GO" id="GO:0004634">
    <property type="term" value="F:phosphopyruvate hydratase activity"/>
    <property type="evidence" value="ECO:0007669"/>
    <property type="project" value="UniProtKB-EC"/>
</dbReference>
<evidence type="ECO:0000256" key="1">
    <source>
        <dbReference type="ARBA" id="ARBA00001946"/>
    </source>
</evidence>
<dbReference type="EMBL" id="CH408156">
    <property type="protein sequence ID" value="EDK37532.1"/>
    <property type="molecule type" value="Genomic_DNA"/>
</dbReference>
<dbReference type="eggNOG" id="KOG2670">
    <property type="taxonomic scope" value="Eukaryota"/>
</dbReference>
<feature type="domain" description="Enolase N-terminal" evidence="6">
    <location>
        <begin position="3"/>
        <end position="134"/>
    </location>
</feature>
<dbReference type="HOGENOM" id="CLU_031223_1_1_1"/>
<dbReference type="Gene3D" id="3.30.390.10">
    <property type="entry name" value="Enolase-like, N-terminal domain"/>
    <property type="match status" value="1"/>
</dbReference>
<keyword evidence="8" id="KW-1185">Reference proteome</keyword>